<dbReference type="Proteomes" id="UP000054911">
    <property type="component" value="Unassembled WGS sequence"/>
</dbReference>
<sequence length="151" mass="16589">MTTIAFTPTGTGNARRAEFALLGELLDARVRDDADLAGLAQDRVNVDVIDRLAAQGLKADELAFIIPRRTLTHRRQQNERLSTEESDRAIRLARIVAQANAAFGSNEKALVWLRGLQKRFDGLSALGMATTEHGARLVEDALVQIDEGYFA</sequence>
<evidence type="ECO:0000259" key="1">
    <source>
        <dbReference type="Pfam" id="PF09722"/>
    </source>
</evidence>
<dbReference type="InterPro" id="IPR046847">
    <property type="entry name" value="Xre-like_HTH"/>
</dbReference>
<dbReference type="InterPro" id="IPR011979">
    <property type="entry name" value="Antitox_Xre"/>
</dbReference>
<evidence type="ECO:0000313" key="4">
    <source>
        <dbReference type="Proteomes" id="UP000054911"/>
    </source>
</evidence>
<organism evidence="3 4">
    <name type="scientific">Caballeronia pedi</name>
    <dbReference type="NCBI Taxonomy" id="1777141"/>
    <lineage>
        <taxon>Bacteria</taxon>
        <taxon>Pseudomonadati</taxon>
        <taxon>Pseudomonadota</taxon>
        <taxon>Betaproteobacteria</taxon>
        <taxon>Burkholderiales</taxon>
        <taxon>Burkholderiaceae</taxon>
        <taxon>Caballeronia</taxon>
    </lineage>
</organism>
<proteinExistence type="predicted"/>
<dbReference type="EMBL" id="FCOE02000041">
    <property type="protein sequence ID" value="SAK94814.1"/>
    <property type="molecule type" value="Genomic_DNA"/>
</dbReference>
<name>A0A158DJQ0_9BURK</name>
<comment type="caution">
    <text evidence="3">The sequence shown here is derived from an EMBL/GenBank/DDBJ whole genome shotgun (WGS) entry which is preliminary data.</text>
</comment>
<dbReference type="AlphaFoldDB" id="A0A158DJQ0"/>
<keyword evidence="4" id="KW-1185">Reference proteome</keyword>
<dbReference type="NCBIfam" id="TIGR02293">
    <property type="entry name" value="TAS_TIGR02293"/>
    <property type="match status" value="1"/>
</dbReference>
<feature type="domain" description="Antitoxin Xre/MbcA/ParS-like toxin-binding" evidence="1">
    <location>
        <begin position="98"/>
        <end position="148"/>
    </location>
</feature>
<reference evidence="3" key="1">
    <citation type="submission" date="2016-01" db="EMBL/GenBank/DDBJ databases">
        <authorList>
            <person name="Peeters C."/>
        </authorList>
    </citation>
    <scope>NUCLEOTIDE SEQUENCE [LARGE SCALE GENOMIC DNA]</scope>
    <source>
        <strain evidence="3">LMG 29323</strain>
    </source>
</reference>
<evidence type="ECO:0000313" key="3">
    <source>
        <dbReference type="EMBL" id="SAK94814.1"/>
    </source>
</evidence>
<dbReference type="GO" id="GO:0003677">
    <property type="term" value="F:DNA binding"/>
    <property type="evidence" value="ECO:0007669"/>
    <property type="project" value="InterPro"/>
</dbReference>
<dbReference type="Pfam" id="PF20432">
    <property type="entry name" value="Xre-like-HTH"/>
    <property type="match status" value="1"/>
</dbReference>
<dbReference type="OrthoDB" id="8595277at2"/>
<gene>
    <name evidence="3" type="ORF">AWB80_07022</name>
</gene>
<dbReference type="RefSeq" id="WP_061179275.1">
    <property type="nucleotide sequence ID" value="NZ_FCOE02000041.1"/>
</dbReference>
<dbReference type="STRING" id="1777141.AWB80_07022"/>
<evidence type="ECO:0000259" key="2">
    <source>
        <dbReference type="Pfam" id="PF20432"/>
    </source>
</evidence>
<protein>
    <submittedName>
        <fullName evidence="3">Antitoxin</fullName>
    </submittedName>
</protein>
<dbReference type="InterPro" id="IPR024467">
    <property type="entry name" value="Xre/MbcA/ParS-like_toxin-bd"/>
</dbReference>
<dbReference type="Pfam" id="PF09722">
    <property type="entry name" value="Xre_MbcA_ParS_C"/>
    <property type="match status" value="1"/>
</dbReference>
<feature type="domain" description="Antitoxin Xre-like helix-turn-helix" evidence="2">
    <location>
        <begin position="39"/>
        <end position="94"/>
    </location>
</feature>
<accession>A0A158DJQ0</accession>